<evidence type="ECO:0000256" key="2">
    <source>
        <dbReference type="ARBA" id="ARBA00022679"/>
    </source>
</evidence>
<dbReference type="InterPro" id="IPR036129">
    <property type="entry name" value="Glycerate_kinase_sf"/>
</dbReference>
<dbReference type="PANTHER" id="PTHR21599">
    <property type="entry name" value="GLYCERATE KINASE"/>
    <property type="match status" value="1"/>
</dbReference>
<keyword evidence="6" id="KW-1185">Reference proteome</keyword>
<dbReference type="RefSeq" id="WP_129458785.1">
    <property type="nucleotide sequence ID" value="NZ_PPCV01000005.1"/>
</dbReference>
<dbReference type="OrthoDB" id="9774290at2"/>
<sequence>MTPTVVCAPDSFKHALSARRAAAAMAAGVREAWPDAVTVELPLSDGGEGFTDALAGALQARLIPVPLVDALGRDAVGRIAVAGELAIIEVASAVGLEAVADEERAIWDADTRGVGQLMAAALDAGATDLLVGLGGSATNDGGAGMLASLGVRFLDAQGAEVPTTPRGLARVERVDVSGLDPRLGDVRVRAACDVDTPLTGPRGASAVFGPQKGATPHDVPQLDAVLARLAETCGYEDRAAWAGAGAAGGLGFALLAFLGATLAPGIALVADLLDLDAHVAGATVVLTGEGAVDAQTLAGKAPAGVVAAARRHHVPVIIFGGRVEPEAEALLADGAVEALVAVSPEGQPLAEVLAAAEPNLRSAVASYLSQRGDAA</sequence>
<dbReference type="Gene3D" id="3.90.1510.10">
    <property type="entry name" value="Glycerate kinase, domain 2"/>
    <property type="match status" value="1"/>
</dbReference>
<dbReference type="InterPro" id="IPR018197">
    <property type="entry name" value="Glycerate_kinase_RE-like"/>
</dbReference>
<dbReference type="SUPFAM" id="SSF110738">
    <property type="entry name" value="Glycerate kinase I"/>
    <property type="match status" value="1"/>
</dbReference>
<dbReference type="Pfam" id="PF02595">
    <property type="entry name" value="Gly_kinase"/>
    <property type="match status" value="1"/>
</dbReference>
<dbReference type="PIRSF" id="PIRSF006078">
    <property type="entry name" value="GlxK"/>
    <property type="match status" value="1"/>
</dbReference>
<dbReference type="EMBL" id="PPCV01000005">
    <property type="protein sequence ID" value="RXW32046.1"/>
    <property type="molecule type" value="Genomic_DNA"/>
</dbReference>
<dbReference type="PANTHER" id="PTHR21599:SF0">
    <property type="entry name" value="GLYCERATE KINASE"/>
    <property type="match status" value="1"/>
</dbReference>
<protein>
    <submittedName>
        <fullName evidence="5">Glycerate kinase</fullName>
    </submittedName>
</protein>
<dbReference type="GO" id="GO:0031388">
    <property type="term" value="P:organic acid phosphorylation"/>
    <property type="evidence" value="ECO:0007669"/>
    <property type="project" value="UniProtKB-UniRule"/>
</dbReference>
<comment type="caution">
    <text evidence="5">The sequence shown here is derived from an EMBL/GenBank/DDBJ whole genome shotgun (WGS) entry which is preliminary data.</text>
</comment>
<reference evidence="5 6" key="1">
    <citation type="submission" date="2018-01" db="EMBL/GenBank/DDBJ databases">
        <title>Lactibacter flavus gen. nov., sp. nov., a novel bacterium of the family Propionibacteriaceae isolated from raw milk and dairy products.</title>
        <authorList>
            <person name="Wenning M."/>
            <person name="Breitenwieser F."/>
            <person name="Huptas C."/>
            <person name="von Neubeck M."/>
            <person name="Busse H.-J."/>
            <person name="Scherer S."/>
        </authorList>
    </citation>
    <scope>NUCLEOTIDE SEQUENCE [LARGE SCALE GENOMIC DNA]</scope>
    <source>
        <strain evidence="5 6">VG341</strain>
    </source>
</reference>
<dbReference type="GO" id="GO:0008887">
    <property type="term" value="F:glycerate kinase activity"/>
    <property type="evidence" value="ECO:0007669"/>
    <property type="project" value="UniProtKB-UniRule"/>
</dbReference>
<evidence type="ECO:0000313" key="6">
    <source>
        <dbReference type="Proteomes" id="UP000290624"/>
    </source>
</evidence>
<organism evidence="5 6">
    <name type="scientific">Propioniciclava flava</name>
    <dbReference type="NCBI Taxonomy" id="2072026"/>
    <lineage>
        <taxon>Bacteria</taxon>
        <taxon>Bacillati</taxon>
        <taxon>Actinomycetota</taxon>
        <taxon>Actinomycetes</taxon>
        <taxon>Propionibacteriales</taxon>
        <taxon>Propionibacteriaceae</taxon>
        <taxon>Propioniciclava</taxon>
    </lineage>
</organism>
<evidence type="ECO:0000313" key="5">
    <source>
        <dbReference type="EMBL" id="RXW32046.1"/>
    </source>
</evidence>
<dbReference type="InterPro" id="IPR004381">
    <property type="entry name" value="Glycerate_kinase"/>
</dbReference>
<dbReference type="InterPro" id="IPR018193">
    <property type="entry name" value="Glyc_kinase_flavodox-like_fold"/>
</dbReference>
<keyword evidence="2 4" id="KW-0808">Transferase</keyword>
<dbReference type="Gene3D" id="3.40.50.10350">
    <property type="entry name" value="Glycerate kinase, domain 1"/>
    <property type="match status" value="1"/>
</dbReference>
<evidence type="ECO:0000256" key="1">
    <source>
        <dbReference type="ARBA" id="ARBA00006284"/>
    </source>
</evidence>
<name>A0A4Q2EHB3_9ACTN</name>
<accession>A0A4Q2EHB3</accession>
<proteinExistence type="inferred from homology"/>
<evidence type="ECO:0000256" key="4">
    <source>
        <dbReference type="PIRNR" id="PIRNR006078"/>
    </source>
</evidence>
<dbReference type="Proteomes" id="UP000290624">
    <property type="component" value="Unassembled WGS sequence"/>
</dbReference>
<evidence type="ECO:0000256" key="3">
    <source>
        <dbReference type="ARBA" id="ARBA00022777"/>
    </source>
</evidence>
<dbReference type="NCBIfam" id="TIGR00045">
    <property type="entry name" value="glycerate kinase"/>
    <property type="match status" value="1"/>
</dbReference>
<gene>
    <name evidence="5" type="ORF">C1706_08340</name>
</gene>
<keyword evidence="3 4" id="KW-0418">Kinase</keyword>
<dbReference type="AlphaFoldDB" id="A0A4Q2EHB3"/>
<comment type="similarity">
    <text evidence="1 4">Belongs to the glycerate kinase type-1 family.</text>
</comment>